<dbReference type="SMART" id="SM00331">
    <property type="entry name" value="PP2C_SIG"/>
    <property type="match status" value="1"/>
</dbReference>
<gene>
    <name evidence="3" type="ORF">N868_09275</name>
</gene>
<dbReference type="Proteomes" id="UP000029839">
    <property type="component" value="Unassembled WGS sequence"/>
</dbReference>
<protein>
    <submittedName>
        <fullName evidence="3">Stage II sporulation E family protein</fullName>
    </submittedName>
</protein>
<dbReference type="InterPro" id="IPR036457">
    <property type="entry name" value="PPM-type-like_dom_sf"/>
</dbReference>
<dbReference type="RefSeq" id="WP_229734512.1">
    <property type="nucleotide sequence ID" value="NZ_AXCY01000054.1"/>
</dbReference>
<organism evidence="3 4">
    <name type="scientific">Cellulomonas carbonis T26</name>
    <dbReference type="NCBI Taxonomy" id="947969"/>
    <lineage>
        <taxon>Bacteria</taxon>
        <taxon>Bacillati</taxon>
        <taxon>Actinomycetota</taxon>
        <taxon>Actinomycetes</taxon>
        <taxon>Micrococcales</taxon>
        <taxon>Cellulomonadaceae</taxon>
        <taxon>Cellulomonas</taxon>
    </lineage>
</organism>
<dbReference type="Gene3D" id="3.60.40.10">
    <property type="entry name" value="PPM-type phosphatase domain"/>
    <property type="match status" value="1"/>
</dbReference>
<keyword evidence="4" id="KW-1185">Reference proteome</keyword>
<name>A0A0A0BQV6_9CELL</name>
<dbReference type="InterPro" id="IPR001932">
    <property type="entry name" value="PPM-type_phosphatase-like_dom"/>
</dbReference>
<dbReference type="EMBL" id="AXCY01000054">
    <property type="protein sequence ID" value="KGM10315.1"/>
    <property type="molecule type" value="Genomic_DNA"/>
</dbReference>
<dbReference type="Pfam" id="PF07228">
    <property type="entry name" value="SpoIIE"/>
    <property type="match status" value="1"/>
</dbReference>
<reference evidence="3 4" key="2">
    <citation type="journal article" date="2015" name="Stand. Genomic Sci.">
        <title>Draft genome sequence of Cellulomonas carbonis T26(T) and comparative analysis of six Cellulomonas genomes.</title>
        <authorList>
            <person name="Zhuang W."/>
            <person name="Zhang S."/>
            <person name="Xia X."/>
            <person name="Wang G."/>
        </authorList>
    </citation>
    <scope>NUCLEOTIDE SEQUENCE [LARGE SCALE GENOMIC DNA]</scope>
    <source>
        <strain evidence="3 4">T26</strain>
    </source>
</reference>
<dbReference type="GO" id="GO:0016791">
    <property type="term" value="F:phosphatase activity"/>
    <property type="evidence" value="ECO:0007669"/>
    <property type="project" value="TreeGrafter"/>
</dbReference>
<proteinExistence type="predicted"/>
<evidence type="ECO:0000256" key="1">
    <source>
        <dbReference type="ARBA" id="ARBA00022801"/>
    </source>
</evidence>
<dbReference type="AlphaFoldDB" id="A0A0A0BQV6"/>
<evidence type="ECO:0000313" key="4">
    <source>
        <dbReference type="Proteomes" id="UP000029839"/>
    </source>
</evidence>
<dbReference type="PANTHER" id="PTHR43156">
    <property type="entry name" value="STAGE II SPORULATION PROTEIN E-RELATED"/>
    <property type="match status" value="1"/>
</dbReference>
<dbReference type="InterPro" id="IPR052016">
    <property type="entry name" value="Bact_Sigma-Reg"/>
</dbReference>
<accession>A0A0A0BQV6</accession>
<evidence type="ECO:0000259" key="2">
    <source>
        <dbReference type="SMART" id="SM00331"/>
    </source>
</evidence>
<reference evidence="3 4" key="1">
    <citation type="submission" date="2013-08" db="EMBL/GenBank/DDBJ databases">
        <title>Genome sequencing of Cellulomonas carbonis T26.</title>
        <authorList>
            <person name="Chen F."/>
            <person name="Li Y."/>
            <person name="Wang G."/>
        </authorList>
    </citation>
    <scope>NUCLEOTIDE SEQUENCE [LARGE SCALE GENOMIC DNA]</scope>
    <source>
        <strain evidence="3 4">T26</strain>
    </source>
</reference>
<feature type="domain" description="PPM-type phosphatase" evidence="2">
    <location>
        <begin position="174"/>
        <end position="390"/>
    </location>
</feature>
<keyword evidence="1" id="KW-0378">Hydrolase</keyword>
<comment type="caution">
    <text evidence="3">The sequence shown here is derived from an EMBL/GenBank/DDBJ whole genome shotgun (WGS) entry which is preliminary data.</text>
</comment>
<dbReference type="PANTHER" id="PTHR43156:SF2">
    <property type="entry name" value="STAGE II SPORULATION PROTEIN E"/>
    <property type="match status" value="1"/>
</dbReference>
<evidence type="ECO:0000313" key="3">
    <source>
        <dbReference type="EMBL" id="KGM10315.1"/>
    </source>
</evidence>
<dbReference type="SUPFAM" id="SSF81606">
    <property type="entry name" value="PP2C-like"/>
    <property type="match status" value="1"/>
</dbReference>
<sequence>MDDSGGARTLSVLRSFLDDVHEAPPGELPAVVARAAGLTGWGARMYLVDYEQRVLVCAPGGTPPEPPDVLPIEGTVAGRVFQRLEPLSQGDTLWVPLLDGVHRFGVIELLLPEGTDPTDPAVVDRYRLLAHVAGHMIAAKTPYGDALTMLSRRQRRTVASELLWSLLPPLTFGCPGLVVSGILEPCYGVAADAFDYNVVDGVAHLAVFDATGHDLNGTLVAAVTLAAYRNSRREGLGLFETCAAIDEAVGEHWDRQMYVSGVLAQLELATGRLRYVNAGHPAPLLVRRGKVVKQLGGGRRILLGLGDGSGEVAEEWLEPDDWAVLYTDGVTEARDPAGRFYGLERLADQLERSADDARPAPETLRRLMHEVLDHQRGVLQDDATVLVAQWASGRERQFWPHPTEG</sequence>